<feature type="transmembrane region" description="Helical" evidence="2">
    <location>
        <begin position="104"/>
        <end position="123"/>
    </location>
</feature>
<proteinExistence type="predicted"/>
<gene>
    <name evidence="3" type="ORF">FHS13_000597</name>
</gene>
<keyword evidence="2" id="KW-1133">Transmembrane helix</keyword>
<protein>
    <submittedName>
        <fullName evidence="3">Uncharacterized protein</fullName>
    </submittedName>
</protein>
<keyword evidence="2" id="KW-0472">Membrane</keyword>
<sequence length="229" mass="23451">MHDSVSSPATPSPGPLRSVLAFAADLVAERHPGVRPPLDVRQTFALMFTVIPVHGLLGYLLWELLDDGLPSAVGNDLRTLLVVTACSALLLAALAVPVLRGGHILWRLAQAGALVALGNGLGALQVSSKLADTTLLLGALLAVLTTVVLNIALWSTEVRRWCGAVPVPGAKAVSPGTADPAAKGLVPFAPAAARQERPLSESAGPAVSASADPGEKPGAEPEERNGTQD</sequence>
<evidence type="ECO:0000256" key="1">
    <source>
        <dbReference type="SAM" id="MobiDB-lite"/>
    </source>
</evidence>
<comment type="caution">
    <text evidence="3">The sequence shown here is derived from an EMBL/GenBank/DDBJ whole genome shotgun (WGS) entry which is preliminary data.</text>
</comment>
<dbReference type="Proteomes" id="UP000536604">
    <property type="component" value="Unassembled WGS sequence"/>
</dbReference>
<name>A0A841IPQ9_9ACTN</name>
<evidence type="ECO:0000256" key="2">
    <source>
        <dbReference type="SAM" id="Phobius"/>
    </source>
</evidence>
<feature type="compositionally biased region" description="Basic and acidic residues" evidence="1">
    <location>
        <begin position="213"/>
        <end position="229"/>
    </location>
</feature>
<feature type="region of interest" description="Disordered" evidence="1">
    <location>
        <begin position="193"/>
        <end position="229"/>
    </location>
</feature>
<feature type="transmembrane region" description="Helical" evidence="2">
    <location>
        <begin position="135"/>
        <end position="154"/>
    </location>
</feature>
<dbReference type="AlphaFoldDB" id="A0A841IPQ9"/>
<organism evidence="3 4">
    <name type="scientific">Nocardiopsis algeriensis</name>
    <dbReference type="NCBI Taxonomy" id="1478215"/>
    <lineage>
        <taxon>Bacteria</taxon>
        <taxon>Bacillati</taxon>
        <taxon>Actinomycetota</taxon>
        <taxon>Actinomycetes</taxon>
        <taxon>Streptosporangiales</taxon>
        <taxon>Nocardiopsidaceae</taxon>
        <taxon>Nocardiopsis</taxon>
    </lineage>
</organism>
<keyword evidence="2" id="KW-0812">Transmembrane</keyword>
<reference evidence="3 4" key="1">
    <citation type="submission" date="2020-08" db="EMBL/GenBank/DDBJ databases">
        <title>Genomic Encyclopedia of Type Strains, Phase III (KMG-III): the genomes of soil and plant-associated and newly described type strains.</title>
        <authorList>
            <person name="Whitman W."/>
        </authorList>
    </citation>
    <scope>NUCLEOTIDE SEQUENCE [LARGE SCALE GENOMIC DNA]</scope>
    <source>
        <strain evidence="3 4">CECT 8712</strain>
    </source>
</reference>
<dbReference type="RefSeq" id="WP_184287075.1">
    <property type="nucleotide sequence ID" value="NZ_JACHJO010000002.1"/>
</dbReference>
<keyword evidence="4" id="KW-1185">Reference proteome</keyword>
<feature type="transmembrane region" description="Helical" evidence="2">
    <location>
        <begin position="77"/>
        <end position="98"/>
    </location>
</feature>
<accession>A0A841IPQ9</accession>
<evidence type="ECO:0000313" key="4">
    <source>
        <dbReference type="Proteomes" id="UP000536604"/>
    </source>
</evidence>
<feature type="transmembrane region" description="Helical" evidence="2">
    <location>
        <begin position="44"/>
        <end position="65"/>
    </location>
</feature>
<dbReference type="EMBL" id="JACHJO010000002">
    <property type="protein sequence ID" value="MBB6118665.1"/>
    <property type="molecule type" value="Genomic_DNA"/>
</dbReference>
<evidence type="ECO:0000313" key="3">
    <source>
        <dbReference type="EMBL" id="MBB6118665.1"/>
    </source>
</evidence>